<keyword evidence="2" id="KW-1185">Reference proteome</keyword>
<dbReference type="Proteomes" id="UP001163324">
    <property type="component" value="Chromosome 9"/>
</dbReference>
<name>A0ACC0UQM8_9HYPO</name>
<comment type="caution">
    <text evidence="1">The sequence shown here is derived from an EMBL/GenBank/DDBJ whole genome shotgun (WGS) entry which is preliminary data.</text>
</comment>
<proteinExistence type="predicted"/>
<gene>
    <name evidence="1" type="ORF">N3K66_008592</name>
</gene>
<evidence type="ECO:0000313" key="2">
    <source>
        <dbReference type="Proteomes" id="UP001163324"/>
    </source>
</evidence>
<reference evidence="1" key="1">
    <citation type="submission" date="2022-10" db="EMBL/GenBank/DDBJ databases">
        <title>Complete Genome of Trichothecium roseum strain YXFP-22015, a Plant Pathogen Isolated from Citrus.</title>
        <authorList>
            <person name="Wang Y."/>
            <person name="Zhu L."/>
        </authorList>
    </citation>
    <scope>NUCLEOTIDE SEQUENCE</scope>
    <source>
        <strain evidence="1">YXFP-22015</strain>
    </source>
</reference>
<dbReference type="EMBL" id="CM047948">
    <property type="protein sequence ID" value="KAI9896420.1"/>
    <property type="molecule type" value="Genomic_DNA"/>
</dbReference>
<organism evidence="1 2">
    <name type="scientific">Trichothecium roseum</name>
    <dbReference type="NCBI Taxonomy" id="47278"/>
    <lineage>
        <taxon>Eukaryota</taxon>
        <taxon>Fungi</taxon>
        <taxon>Dikarya</taxon>
        <taxon>Ascomycota</taxon>
        <taxon>Pezizomycotina</taxon>
        <taxon>Sordariomycetes</taxon>
        <taxon>Hypocreomycetidae</taxon>
        <taxon>Hypocreales</taxon>
        <taxon>Hypocreales incertae sedis</taxon>
        <taxon>Trichothecium</taxon>
    </lineage>
</organism>
<evidence type="ECO:0000313" key="1">
    <source>
        <dbReference type="EMBL" id="KAI9896420.1"/>
    </source>
</evidence>
<sequence>MHFYVAGGTGQNGRLIIKEALGRGHTVTALARDPSSLEPHPNLTVVQGTPTSSQDVKKALRTPRAPDAALSALAITRTSGSPFSPISPGTPPDLLSSAASVLLEALDEARLSPAVKVVYNSSVGTPPSAPSLNFLMRLVFAHARSMRLALEDHARAEARLRDSGRNYVAAKAVALVGEGRKRVNVLGEDGKGAGFFPTISRESLAAFMIDAAEKGTWDRTSPVVTN</sequence>
<accession>A0ACC0UQM8</accession>
<protein>
    <submittedName>
        <fullName evidence="1">Uncharacterized protein</fullName>
    </submittedName>
</protein>